<dbReference type="InterPro" id="IPR036638">
    <property type="entry name" value="HLH_DNA-bd_sf"/>
</dbReference>
<accession>A0AAP0RER7</accession>
<reference evidence="7 8" key="1">
    <citation type="journal article" date="2024" name="Plant J.">
        <title>Genome sequences and population genomics reveal climatic adaptation and genomic divergence between two closely related sweetgum species.</title>
        <authorList>
            <person name="Xu W.Q."/>
            <person name="Ren C.Q."/>
            <person name="Zhang X.Y."/>
            <person name="Comes H.P."/>
            <person name="Liu X.H."/>
            <person name="Li Y.G."/>
            <person name="Kettle C.J."/>
            <person name="Jalonen R."/>
            <person name="Gaisberger H."/>
            <person name="Ma Y.Z."/>
            <person name="Qiu Y.X."/>
        </authorList>
    </citation>
    <scope>NUCLEOTIDE SEQUENCE [LARGE SCALE GENOMIC DNA]</scope>
    <source>
        <strain evidence="7">Hangzhou</strain>
    </source>
</reference>
<comment type="subcellular location">
    <subcellularLocation>
        <location evidence="1">Nucleus</location>
    </subcellularLocation>
</comment>
<dbReference type="GO" id="GO:0003700">
    <property type="term" value="F:DNA-binding transcription factor activity"/>
    <property type="evidence" value="ECO:0007669"/>
    <property type="project" value="TreeGrafter"/>
</dbReference>
<dbReference type="GO" id="GO:0005634">
    <property type="term" value="C:nucleus"/>
    <property type="evidence" value="ECO:0007669"/>
    <property type="project" value="UniProtKB-SubCell"/>
</dbReference>
<dbReference type="SMART" id="SM00353">
    <property type="entry name" value="HLH"/>
    <property type="match status" value="1"/>
</dbReference>
<evidence type="ECO:0000256" key="2">
    <source>
        <dbReference type="ARBA" id="ARBA00023015"/>
    </source>
</evidence>
<dbReference type="InterPro" id="IPR054502">
    <property type="entry name" value="bHLH-TF_ACT-like_plant"/>
</dbReference>
<evidence type="ECO:0000256" key="4">
    <source>
        <dbReference type="ARBA" id="ARBA00023242"/>
    </source>
</evidence>
<dbReference type="PROSITE" id="PS50888">
    <property type="entry name" value="BHLH"/>
    <property type="match status" value="1"/>
</dbReference>
<comment type="caution">
    <text evidence="7">The sequence shown here is derived from an EMBL/GenBank/DDBJ whole genome shotgun (WGS) entry which is preliminary data.</text>
</comment>
<protein>
    <recommendedName>
        <fullName evidence="6">BHLH domain-containing protein</fullName>
    </recommendedName>
</protein>
<dbReference type="SUPFAM" id="SSF47459">
    <property type="entry name" value="HLH, helix-loop-helix DNA-binding domain"/>
    <property type="match status" value="1"/>
</dbReference>
<sequence>MGSVSACGNNVVEKDNVKVIQRPEREQYQSKNLVLERNRRNRIKDGLFALRAIVPKISKMDRASILVDAIEYIGELQKNVKKLQDELKELEEEDRKKNSAESHISKLNGVHGVGRYSPAIEHNEGSSSVKMEVNQIGTRDFLLKFLCVQKRGGFMRLVEDLNSLGLQIVDANVTTFNGRVPEHS</sequence>
<keyword evidence="5" id="KW-0175">Coiled coil</keyword>
<evidence type="ECO:0000256" key="1">
    <source>
        <dbReference type="ARBA" id="ARBA00004123"/>
    </source>
</evidence>
<evidence type="ECO:0000256" key="5">
    <source>
        <dbReference type="SAM" id="Coils"/>
    </source>
</evidence>
<dbReference type="Proteomes" id="UP001415857">
    <property type="component" value="Unassembled WGS sequence"/>
</dbReference>
<dbReference type="InterPro" id="IPR011598">
    <property type="entry name" value="bHLH_dom"/>
</dbReference>
<feature type="domain" description="BHLH" evidence="6">
    <location>
        <begin position="27"/>
        <end position="76"/>
    </location>
</feature>
<evidence type="ECO:0000313" key="7">
    <source>
        <dbReference type="EMBL" id="KAK9276456.1"/>
    </source>
</evidence>
<dbReference type="EMBL" id="JBBPBK010000010">
    <property type="protein sequence ID" value="KAK9276456.1"/>
    <property type="molecule type" value="Genomic_DNA"/>
</dbReference>
<keyword evidence="8" id="KW-1185">Reference proteome</keyword>
<dbReference type="GO" id="GO:0046983">
    <property type="term" value="F:protein dimerization activity"/>
    <property type="evidence" value="ECO:0007669"/>
    <property type="project" value="InterPro"/>
</dbReference>
<dbReference type="PANTHER" id="PTHR31945">
    <property type="entry name" value="TRANSCRIPTION FACTOR SCREAM2-RELATED"/>
    <property type="match status" value="1"/>
</dbReference>
<organism evidence="7 8">
    <name type="scientific">Liquidambar formosana</name>
    <name type="common">Formosan gum</name>
    <dbReference type="NCBI Taxonomy" id="63359"/>
    <lineage>
        <taxon>Eukaryota</taxon>
        <taxon>Viridiplantae</taxon>
        <taxon>Streptophyta</taxon>
        <taxon>Embryophyta</taxon>
        <taxon>Tracheophyta</taxon>
        <taxon>Spermatophyta</taxon>
        <taxon>Magnoliopsida</taxon>
        <taxon>eudicotyledons</taxon>
        <taxon>Gunneridae</taxon>
        <taxon>Pentapetalae</taxon>
        <taxon>Saxifragales</taxon>
        <taxon>Altingiaceae</taxon>
        <taxon>Liquidambar</taxon>
    </lineage>
</organism>
<name>A0AAP0RER7_LIQFO</name>
<evidence type="ECO:0000313" key="8">
    <source>
        <dbReference type="Proteomes" id="UP001415857"/>
    </source>
</evidence>
<feature type="coiled-coil region" evidence="5">
    <location>
        <begin position="66"/>
        <end position="103"/>
    </location>
</feature>
<dbReference type="Pfam" id="PF22754">
    <property type="entry name" value="bHLH-TF_ACT-like_plant"/>
    <property type="match status" value="1"/>
</dbReference>
<dbReference type="Pfam" id="PF00010">
    <property type="entry name" value="HLH"/>
    <property type="match status" value="1"/>
</dbReference>
<proteinExistence type="predicted"/>
<gene>
    <name evidence="7" type="ORF">L1049_005989</name>
</gene>
<dbReference type="InterPro" id="IPR051358">
    <property type="entry name" value="TF_AMS/ICE1/BHLH6-like"/>
</dbReference>
<evidence type="ECO:0000259" key="6">
    <source>
        <dbReference type="PROSITE" id="PS50888"/>
    </source>
</evidence>
<dbReference type="GO" id="GO:0043565">
    <property type="term" value="F:sequence-specific DNA binding"/>
    <property type="evidence" value="ECO:0007669"/>
    <property type="project" value="TreeGrafter"/>
</dbReference>
<dbReference type="PANTHER" id="PTHR31945:SF63">
    <property type="entry name" value="TRANSCRIPTION FACTOR BHLH90"/>
    <property type="match status" value="1"/>
</dbReference>
<keyword evidence="3" id="KW-0804">Transcription</keyword>
<dbReference type="AlphaFoldDB" id="A0AAP0RER7"/>
<dbReference type="Gene3D" id="4.10.280.10">
    <property type="entry name" value="Helix-loop-helix DNA-binding domain"/>
    <property type="match status" value="1"/>
</dbReference>
<keyword evidence="4" id="KW-0539">Nucleus</keyword>
<evidence type="ECO:0000256" key="3">
    <source>
        <dbReference type="ARBA" id="ARBA00023163"/>
    </source>
</evidence>
<keyword evidence="2" id="KW-0805">Transcription regulation</keyword>